<name>A0A1I2G3P0_9ACTN</name>
<protein>
    <submittedName>
        <fullName evidence="1">Uncharacterized protein</fullName>
    </submittedName>
</protein>
<keyword evidence="2" id="KW-1185">Reference proteome</keyword>
<dbReference type="EMBL" id="FONG01000008">
    <property type="protein sequence ID" value="SFF11749.1"/>
    <property type="molecule type" value="Genomic_DNA"/>
</dbReference>
<reference evidence="1 2" key="1">
    <citation type="submission" date="2016-10" db="EMBL/GenBank/DDBJ databases">
        <authorList>
            <person name="de Groot N.N."/>
        </authorList>
    </citation>
    <scope>NUCLEOTIDE SEQUENCE [LARGE SCALE GENOMIC DNA]</scope>
    <source>
        <strain evidence="1 2">CGMCC 4.3510</strain>
    </source>
</reference>
<sequence>MIRRFAELAADYCWICGWWSRPACGHTTPWQG</sequence>
<dbReference type="Proteomes" id="UP000199323">
    <property type="component" value="Unassembled WGS sequence"/>
</dbReference>
<organism evidence="1 2">
    <name type="scientific">Actinacidiphila alni</name>
    <dbReference type="NCBI Taxonomy" id="380248"/>
    <lineage>
        <taxon>Bacteria</taxon>
        <taxon>Bacillati</taxon>
        <taxon>Actinomycetota</taxon>
        <taxon>Actinomycetes</taxon>
        <taxon>Kitasatosporales</taxon>
        <taxon>Streptomycetaceae</taxon>
        <taxon>Actinacidiphila</taxon>
    </lineage>
</organism>
<gene>
    <name evidence="1" type="ORF">SAMN05216251_108232</name>
</gene>
<evidence type="ECO:0000313" key="2">
    <source>
        <dbReference type="Proteomes" id="UP000199323"/>
    </source>
</evidence>
<dbReference type="STRING" id="380248.SAMN05216251_108232"/>
<evidence type="ECO:0000313" key="1">
    <source>
        <dbReference type="EMBL" id="SFF11749.1"/>
    </source>
</evidence>
<proteinExistence type="predicted"/>
<accession>A0A1I2G3P0</accession>
<dbReference type="AlphaFoldDB" id="A0A1I2G3P0"/>